<keyword evidence="1" id="KW-1133">Transmembrane helix</keyword>
<name>A0A171DQT1_9ACTN</name>
<organism evidence="2 3">
    <name type="scientific">Planomonospora sphaerica</name>
    <dbReference type="NCBI Taxonomy" id="161355"/>
    <lineage>
        <taxon>Bacteria</taxon>
        <taxon>Bacillati</taxon>
        <taxon>Actinomycetota</taxon>
        <taxon>Actinomycetes</taxon>
        <taxon>Streptosporangiales</taxon>
        <taxon>Streptosporangiaceae</taxon>
        <taxon>Planomonospora</taxon>
    </lineage>
</organism>
<reference evidence="3" key="2">
    <citation type="submission" date="2016-04" db="EMBL/GenBank/DDBJ databases">
        <title>Planomonospora sphaerica JCM9374 whole genome shotgun sequence.</title>
        <authorList>
            <person name="Suzuki T."/>
            <person name="Dohra H."/>
            <person name="Kodani S."/>
        </authorList>
    </citation>
    <scope>NUCLEOTIDE SEQUENCE [LARGE SCALE GENOMIC DNA]</scope>
    <source>
        <strain evidence="3">JCM 9374</strain>
    </source>
</reference>
<keyword evidence="1" id="KW-0812">Transmembrane</keyword>
<proteinExistence type="predicted"/>
<dbReference type="AlphaFoldDB" id="A0A171DQT1"/>
<comment type="caution">
    <text evidence="2">The sequence shown here is derived from an EMBL/GenBank/DDBJ whole genome shotgun (WGS) entry which is preliminary data.</text>
</comment>
<evidence type="ECO:0000313" key="2">
    <source>
        <dbReference type="EMBL" id="GAT71416.1"/>
    </source>
</evidence>
<evidence type="ECO:0000313" key="3">
    <source>
        <dbReference type="Proteomes" id="UP000077701"/>
    </source>
</evidence>
<dbReference type="Proteomes" id="UP000077701">
    <property type="component" value="Unassembled WGS sequence"/>
</dbReference>
<reference evidence="2 3" key="1">
    <citation type="journal article" date="2016" name="Genome Announc.">
        <title>Draft Genome Sequence of Planomonospora sphaerica JCM9374, a Rare Actinomycete.</title>
        <authorList>
            <person name="Dohra H."/>
            <person name="Suzuki T."/>
            <person name="Inoue Y."/>
            <person name="Kodani S."/>
        </authorList>
    </citation>
    <scope>NUCLEOTIDE SEQUENCE [LARGE SCALE GENOMIC DNA]</scope>
    <source>
        <strain evidence="2 3">JCM 9374</strain>
    </source>
</reference>
<protein>
    <submittedName>
        <fullName evidence="2">Uncharacterized protein</fullName>
    </submittedName>
</protein>
<evidence type="ECO:0000256" key="1">
    <source>
        <dbReference type="SAM" id="Phobius"/>
    </source>
</evidence>
<sequence length="55" mass="5610">MGLLAGGIRLMPPAGSVGVSPGWFSLAYGIAAAPVFLHARRASGRPGQRPGPRPE</sequence>
<accession>A0A171DQT1</accession>
<feature type="transmembrane region" description="Helical" evidence="1">
    <location>
        <begin position="20"/>
        <end position="39"/>
    </location>
</feature>
<dbReference type="EMBL" id="BDCX01000030">
    <property type="protein sequence ID" value="GAT71416.1"/>
    <property type="molecule type" value="Genomic_DNA"/>
</dbReference>
<gene>
    <name evidence="2" type="ORF">PS9374_07107</name>
</gene>
<keyword evidence="3" id="KW-1185">Reference proteome</keyword>
<keyword evidence="1" id="KW-0472">Membrane</keyword>